<dbReference type="Pfam" id="PF04347">
    <property type="entry name" value="FliO"/>
    <property type="match status" value="1"/>
</dbReference>
<keyword evidence="9" id="KW-0969">Cilium</keyword>
<feature type="transmembrane region" description="Helical" evidence="7">
    <location>
        <begin position="45"/>
        <end position="64"/>
    </location>
</feature>
<dbReference type="PANTHER" id="PTHR38766">
    <property type="entry name" value="FLAGELLAR PROTEIN FLIO"/>
    <property type="match status" value="1"/>
</dbReference>
<dbReference type="PANTHER" id="PTHR38766:SF1">
    <property type="entry name" value="FLAGELLAR PROTEIN FLIO"/>
    <property type="match status" value="1"/>
</dbReference>
<dbReference type="AlphaFoldDB" id="A0A9X3EEC0"/>
<evidence type="ECO:0000256" key="3">
    <source>
        <dbReference type="ARBA" id="ARBA00022989"/>
    </source>
</evidence>
<keyword evidence="8" id="KW-0732">Signal</keyword>
<feature type="signal peptide" evidence="8">
    <location>
        <begin position="1"/>
        <end position="29"/>
    </location>
</feature>
<dbReference type="GO" id="GO:0009425">
    <property type="term" value="C:bacterial-type flagellum basal body"/>
    <property type="evidence" value="ECO:0007669"/>
    <property type="project" value="UniProtKB-SubCell"/>
</dbReference>
<accession>A0A9X3EEC0</accession>
<keyword evidence="9" id="KW-0966">Cell projection</keyword>
<protein>
    <recommendedName>
        <fullName evidence="7">Flagellar protein</fullName>
    </recommendedName>
</protein>
<keyword evidence="5 7" id="KW-0975">Bacterial flagellum</keyword>
<dbReference type="Proteomes" id="UP001150830">
    <property type="component" value="Unassembled WGS sequence"/>
</dbReference>
<keyword evidence="3 7" id="KW-1133">Transmembrane helix</keyword>
<dbReference type="InterPro" id="IPR052205">
    <property type="entry name" value="FliO/MopB"/>
</dbReference>
<reference evidence="9" key="1">
    <citation type="submission" date="2022-11" db="EMBL/GenBank/DDBJ databases">
        <title>Parathalassolutuus dongxingensis gen. nov., sp. nov., a novel member of family Oceanospirillaceae isolated from a coastal shrimp pond in Guangxi, China.</title>
        <authorList>
            <person name="Chen H."/>
        </authorList>
    </citation>
    <scope>NUCLEOTIDE SEQUENCE</scope>
    <source>
        <strain evidence="9">G-43</strain>
    </source>
</reference>
<keyword evidence="2 7" id="KW-0812">Transmembrane</keyword>
<gene>
    <name evidence="9" type="primary">fliO</name>
    <name evidence="9" type="ORF">OUO13_12615</name>
</gene>
<evidence type="ECO:0000256" key="1">
    <source>
        <dbReference type="ARBA" id="ARBA00022475"/>
    </source>
</evidence>
<evidence type="ECO:0000256" key="5">
    <source>
        <dbReference type="ARBA" id="ARBA00023143"/>
    </source>
</evidence>
<keyword evidence="4 7" id="KW-0472">Membrane</keyword>
<evidence type="ECO:0000256" key="7">
    <source>
        <dbReference type="RuleBase" id="RU362064"/>
    </source>
</evidence>
<dbReference type="RefSeq" id="WP_283174236.1">
    <property type="nucleotide sequence ID" value="NZ_JAPNOA010000029.1"/>
</dbReference>
<name>A0A9X3EEC0_9GAMM</name>
<dbReference type="GO" id="GO:0005886">
    <property type="term" value="C:plasma membrane"/>
    <property type="evidence" value="ECO:0007669"/>
    <property type="project" value="UniProtKB-SubCell"/>
</dbReference>
<dbReference type="EMBL" id="JAPNOA010000029">
    <property type="protein sequence ID" value="MCY0966033.1"/>
    <property type="molecule type" value="Genomic_DNA"/>
</dbReference>
<dbReference type="InterPro" id="IPR022781">
    <property type="entry name" value="Flagellar_biosynth_FliO"/>
</dbReference>
<evidence type="ECO:0000256" key="6">
    <source>
        <dbReference type="ARBA" id="ARBA00037937"/>
    </source>
</evidence>
<dbReference type="NCBIfam" id="TIGR03500">
    <property type="entry name" value="FliO_TIGR"/>
    <property type="match status" value="1"/>
</dbReference>
<dbReference type="GO" id="GO:0044781">
    <property type="term" value="P:bacterial-type flagellum organization"/>
    <property type="evidence" value="ECO:0007669"/>
    <property type="project" value="UniProtKB-UniRule"/>
</dbReference>
<keyword evidence="1 7" id="KW-1003">Cell membrane</keyword>
<comment type="caution">
    <text evidence="9">The sequence shown here is derived from an EMBL/GenBank/DDBJ whole genome shotgun (WGS) entry which is preliminary data.</text>
</comment>
<comment type="similarity">
    <text evidence="6 7">Belongs to the FliO/MopB family.</text>
</comment>
<keyword evidence="9" id="KW-0282">Flagellum</keyword>
<keyword evidence="10" id="KW-1185">Reference proteome</keyword>
<feature type="chain" id="PRO_5040967409" description="Flagellar protein" evidence="8">
    <location>
        <begin position="30"/>
        <end position="180"/>
    </location>
</feature>
<organism evidence="9 10">
    <name type="scientific">Parathalassolituus penaei</name>
    <dbReference type="NCBI Taxonomy" id="2997323"/>
    <lineage>
        <taxon>Bacteria</taxon>
        <taxon>Pseudomonadati</taxon>
        <taxon>Pseudomonadota</taxon>
        <taxon>Gammaproteobacteria</taxon>
        <taxon>Oceanospirillales</taxon>
        <taxon>Oceanospirillaceae</taxon>
        <taxon>Parathalassolituus</taxon>
    </lineage>
</organism>
<evidence type="ECO:0000313" key="10">
    <source>
        <dbReference type="Proteomes" id="UP001150830"/>
    </source>
</evidence>
<evidence type="ECO:0000256" key="8">
    <source>
        <dbReference type="SAM" id="SignalP"/>
    </source>
</evidence>
<evidence type="ECO:0000313" key="9">
    <source>
        <dbReference type="EMBL" id="MCY0966033.1"/>
    </source>
</evidence>
<evidence type="ECO:0000256" key="2">
    <source>
        <dbReference type="ARBA" id="ARBA00022692"/>
    </source>
</evidence>
<evidence type="ECO:0000256" key="4">
    <source>
        <dbReference type="ARBA" id="ARBA00023136"/>
    </source>
</evidence>
<sequence length="180" mass="18519">MNVSSVCVKRLCAVVLGGLALGLTAPVLASELPAAAPGPMATTGKVMASLVLILVMIAGLALLARRLQHLKWLQTGRQDDVAIRTAGVLNLGVKEKLLVVDVGGKRLLLGVTSQQITTLAELPLESSAEQAFDQQQAETSTVFSSASEAESSVAGAGKTVGSQAITSAFAEVLKKTLARV</sequence>
<comment type="subcellular location">
    <subcellularLocation>
        <location evidence="7">Cell membrane</location>
    </subcellularLocation>
    <subcellularLocation>
        <location evidence="7">Bacterial flagellum basal body</location>
    </subcellularLocation>
</comment>
<proteinExistence type="inferred from homology"/>